<evidence type="ECO:0000313" key="1">
    <source>
        <dbReference type="EMBL" id="AYV82118.1"/>
    </source>
</evidence>
<name>A0A3G5A4I0_9VIRU</name>
<proteinExistence type="predicted"/>
<gene>
    <name evidence="1" type="ORF">Homavirus8_11</name>
</gene>
<accession>A0A3G5A4I0</accession>
<reference evidence="1" key="1">
    <citation type="submission" date="2018-10" db="EMBL/GenBank/DDBJ databases">
        <title>Hidden diversity of soil giant viruses.</title>
        <authorList>
            <person name="Schulz F."/>
            <person name="Alteio L."/>
            <person name="Goudeau D."/>
            <person name="Ryan E.M."/>
            <person name="Malmstrom R.R."/>
            <person name="Blanchard J."/>
            <person name="Woyke T."/>
        </authorList>
    </citation>
    <scope>NUCLEOTIDE SEQUENCE</scope>
    <source>
        <strain evidence="1">HOV1</strain>
    </source>
</reference>
<protein>
    <submittedName>
        <fullName evidence="1">Uncharacterized protein</fullName>
    </submittedName>
</protein>
<sequence length="100" mass="11547">MSNQTMDEQQSVLKLLKLAFLHSLMSEPPKSMTVDEVRELLDNGDELDSNDYEYYELVCDHCRKQDRHYLRYMSNTICFGCAKQFDMGGILDGKKGSDVI</sequence>
<dbReference type="EMBL" id="MK072339">
    <property type="protein sequence ID" value="AYV82118.1"/>
    <property type="molecule type" value="Genomic_DNA"/>
</dbReference>
<organism evidence="1">
    <name type="scientific">Homavirus sp</name>
    <dbReference type="NCBI Taxonomy" id="2487769"/>
    <lineage>
        <taxon>Viruses</taxon>
        <taxon>Varidnaviria</taxon>
        <taxon>Bamfordvirae</taxon>
        <taxon>Nucleocytoviricota</taxon>
        <taxon>Megaviricetes</taxon>
        <taxon>Imitervirales</taxon>
        <taxon>Mimiviridae</taxon>
        <taxon>Klosneuvirinae</taxon>
    </lineage>
</organism>